<evidence type="ECO:0000256" key="1">
    <source>
        <dbReference type="ARBA" id="ARBA00022737"/>
    </source>
</evidence>
<dbReference type="SUPFAM" id="SSF48452">
    <property type="entry name" value="TPR-like"/>
    <property type="match status" value="1"/>
</dbReference>
<organism evidence="5 6">
    <name type="scientific">Calothrix parasitica NIES-267</name>
    <dbReference type="NCBI Taxonomy" id="1973488"/>
    <lineage>
        <taxon>Bacteria</taxon>
        <taxon>Bacillati</taxon>
        <taxon>Cyanobacteriota</taxon>
        <taxon>Cyanophyceae</taxon>
        <taxon>Nostocales</taxon>
        <taxon>Calotrichaceae</taxon>
        <taxon>Calothrix</taxon>
    </lineage>
</organism>
<dbReference type="Gene3D" id="1.25.40.10">
    <property type="entry name" value="Tetratricopeptide repeat domain"/>
    <property type="match status" value="1"/>
</dbReference>
<sequence length="182" mass="20831">MNTDLAVIYLSIFVGLLFIAMISVFREIFKSRKLEGSFSKLRSKLKNEAGSVAEYYQLGSIYSQKKLFTQAVTLFQKAIKSAEALEAEEKDAQIEDYVTLTYNGLGYAYFVQEQYDLAIRNYKEALKRQPEYVTALNNLAHAYERKKLNAQALENYEKALELDAKNAVAKRRAESLRRLVTA</sequence>
<feature type="transmembrane region" description="Helical" evidence="4">
    <location>
        <begin position="6"/>
        <end position="25"/>
    </location>
</feature>
<dbReference type="PANTHER" id="PTHR44858">
    <property type="entry name" value="TETRATRICOPEPTIDE REPEAT PROTEIN 6"/>
    <property type="match status" value="1"/>
</dbReference>
<dbReference type="Proteomes" id="UP000218418">
    <property type="component" value="Chromosome"/>
</dbReference>
<dbReference type="PROSITE" id="PS50005">
    <property type="entry name" value="TPR"/>
    <property type="match status" value="3"/>
</dbReference>
<dbReference type="SMART" id="SM00028">
    <property type="entry name" value="TPR"/>
    <property type="match status" value="3"/>
</dbReference>
<dbReference type="AlphaFoldDB" id="A0A1Z4M1I3"/>
<dbReference type="Pfam" id="PF13181">
    <property type="entry name" value="TPR_8"/>
    <property type="match status" value="1"/>
</dbReference>
<dbReference type="EMBL" id="AP018227">
    <property type="protein sequence ID" value="BAY87339.1"/>
    <property type="molecule type" value="Genomic_DNA"/>
</dbReference>
<evidence type="ECO:0000313" key="6">
    <source>
        <dbReference type="Proteomes" id="UP000218418"/>
    </source>
</evidence>
<dbReference type="InterPro" id="IPR011990">
    <property type="entry name" value="TPR-like_helical_dom_sf"/>
</dbReference>
<protein>
    <submittedName>
        <fullName evidence="5">TPR repeat protein</fullName>
    </submittedName>
</protein>
<keyword evidence="1" id="KW-0677">Repeat</keyword>
<evidence type="ECO:0000256" key="3">
    <source>
        <dbReference type="PROSITE-ProRule" id="PRU00339"/>
    </source>
</evidence>
<accession>A0A1Z4M1I3</accession>
<feature type="repeat" description="TPR" evidence="3">
    <location>
        <begin position="99"/>
        <end position="132"/>
    </location>
</feature>
<proteinExistence type="predicted"/>
<reference evidence="5 6" key="1">
    <citation type="submission" date="2017-06" db="EMBL/GenBank/DDBJ databases">
        <title>Genome sequencing of cyanobaciteial culture collection at National Institute for Environmental Studies (NIES).</title>
        <authorList>
            <person name="Hirose Y."/>
            <person name="Shimura Y."/>
            <person name="Fujisawa T."/>
            <person name="Nakamura Y."/>
            <person name="Kawachi M."/>
        </authorList>
    </citation>
    <scope>NUCLEOTIDE SEQUENCE [LARGE SCALE GENOMIC DNA]</scope>
    <source>
        <strain evidence="5 6">NIES-267</strain>
    </source>
</reference>
<keyword evidence="4" id="KW-1133">Transmembrane helix</keyword>
<dbReference type="OrthoDB" id="485055at2"/>
<evidence type="ECO:0000256" key="4">
    <source>
        <dbReference type="SAM" id="Phobius"/>
    </source>
</evidence>
<evidence type="ECO:0000256" key="2">
    <source>
        <dbReference type="ARBA" id="ARBA00022803"/>
    </source>
</evidence>
<dbReference type="Pfam" id="PF13432">
    <property type="entry name" value="TPR_16"/>
    <property type="match status" value="1"/>
</dbReference>
<feature type="repeat" description="TPR" evidence="3">
    <location>
        <begin position="133"/>
        <end position="166"/>
    </location>
</feature>
<feature type="repeat" description="TPR" evidence="3">
    <location>
        <begin position="52"/>
        <end position="85"/>
    </location>
</feature>
<keyword evidence="6" id="KW-1185">Reference proteome</keyword>
<keyword evidence="4" id="KW-0472">Membrane</keyword>
<keyword evidence="4" id="KW-0812">Transmembrane</keyword>
<gene>
    <name evidence="5" type="ORF">NIES267_68610</name>
</gene>
<dbReference type="InterPro" id="IPR019734">
    <property type="entry name" value="TPR_rpt"/>
</dbReference>
<keyword evidence="2 3" id="KW-0802">TPR repeat</keyword>
<name>A0A1Z4M1I3_9CYAN</name>
<evidence type="ECO:0000313" key="5">
    <source>
        <dbReference type="EMBL" id="BAY87339.1"/>
    </source>
</evidence>
<dbReference type="InterPro" id="IPR050498">
    <property type="entry name" value="Ycf3"/>
</dbReference>
<dbReference type="PANTHER" id="PTHR44858:SF1">
    <property type="entry name" value="UDP-N-ACETYLGLUCOSAMINE--PEPTIDE N-ACETYLGLUCOSAMINYLTRANSFERASE SPINDLY-RELATED"/>
    <property type="match status" value="1"/>
</dbReference>